<dbReference type="RefSeq" id="WP_070252282.1">
    <property type="nucleotide sequence ID" value="NZ_LROM01000156.1"/>
</dbReference>
<comment type="caution">
    <text evidence="1">The sequence shown here is derived from an EMBL/GenBank/DDBJ whole genome shotgun (WGS) entry which is preliminary data.</text>
</comment>
<evidence type="ECO:0000313" key="2">
    <source>
        <dbReference type="Proteomes" id="UP000175989"/>
    </source>
</evidence>
<evidence type="ECO:0000313" key="1">
    <source>
        <dbReference type="EMBL" id="OEZ90726.1"/>
    </source>
</evidence>
<reference evidence="2" key="1">
    <citation type="journal article" date="2016" name="Front. Microbiol.">
        <title>Molecular Keys to the Janthinobacterium and Duganella spp. Interaction with the Plant Pathogen Fusarium graminearum.</title>
        <authorList>
            <person name="Haack F.S."/>
            <person name="Poehlein A."/>
            <person name="Kroger C."/>
            <person name="Voigt C.A."/>
            <person name="Piepenbring M."/>
            <person name="Bode H.B."/>
            <person name="Daniel R."/>
            <person name="Schafer W."/>
            <person name="Streit W.R."/>
        </authorList>
    </citation>
    <scope>NUCLEOTIDE SEQUENCE [LARGE SCALE GENOMIC DNA]</scope>
    <source>
        <strain evidence="2">T54</strain>
    </source>
</reference>
<dbReference type="EMBL" id="LROM01000156">
    <property type="protein sequence ID" value="OEZ90726.1"/>
    <property type="molecule type" value="Genomic_DNA"/>
</dbReference>
<keyword evidence="2" id="KW-1185">Reference proteome</keyword>
<dbReference type="AlphaFoldDB" id="A0A1E7W4K9"/>
<accession>A0A1E7W4K9</accession>
<name>A0A1E7W4K9_9BURK</name>
<organism evidence="1 2">
    <name type="scientific">Duganella phyllosphaerae</name>
    <dbReference type="NCBI Taxonomy" id="762836"/>
    <lineage>
        <taxon>Bacteria</taxon>
        <taxon>Pseudomonadati</taxon>
        <taxon>Pseudomonadota</taxon>
        <taxon>Betaproteobacteria</taxon>
        <taxon>Burkholderiales</taxon>
        <taxon>Oxalobacteraceae</taxon>
        <taxon>Telluria group</taxon>
        <taxon>Duganella</taxon>
    </lineage>
</organism>
<sequence>MTDIRKHAVEPTSILHLRNAADELLYAEDADGNPDKSRPMQAVMYGPGSKPFKKAQAASSNRLMERLKKKGKDSQSAEDKAQEDAVFLAACTKSLDNVSFDALTGEALFMAVYTAPEIGFIPEQINKHIGDWSNFTKASPTI</sequence>
<gene>
    <name evidence="1" type="ORF">DUPY_53330</name>
</gene>
<protein>
    <submittedName>
        <fullName evidence="1">Uncharacterized protein</fullName>
    </submittedName>
</protein>
<dbReference type="OrthoDB" id="8777851at2"/>
<dbReference type="Proteomes" id="UP000175989">
    <property type="component" value="Unassembled WGS sequence"/>
</dbReference>
<proteinExistence type="predicted"/>